<evidence type="ECO:0000313" key="1">
    <source>
        <dbReference type="EMBL" id="MCP1338564.1"/>
    </source>
</evidence>
<dbReference type="AlphaFoldDB" id="A0A9X2JRU0"/>
<dbReference type="EMBL" id="JAMZDE010000003">
    <property type="protein sequence ID" value="MCP1338564.1"/>
    <property type="molecule type" value="Genomic_DNA"/>
</dbReference>
<dbReference type="Proteomes" id="UP001139474">
    <property type="component" value="Unassembled WGS sequence"/>
</dbReference>
<reference evidence="1" key="1">
    <citation type="submission" date="2022-06" db="EMBL/GenBank/DDBJ databases">
        <title>Idiomarina rhizosphaerae M1R2S28.</title>
        <authorList>
            <person name="Sun J.-Q."/>
            <person name="Li L.-F."/>
        </authorList>
    </citation>
    <scope>NUCLEOTIDE SEQUENCE</scope>
    <source>
        <strain evidence="1">M1R2S28</strain>
    </source>
</reference>
<gene>
    <name evidence="1" type="ORF">NJR55_03070</name>
</gene>
<proteinExistence type="predicted"/>
<sequence length="65" mass="7436">MTATTCHTLKAFYDCVRSRPYNQPFALRYNDGSIDHGLNSEEAAKESLRAHHNPYLEQPVVVEWG</sequence>
<protein>
    <submittedName>
        <fullName evidence="1">Uncharacterized protein</fullName>
    </submittedName>
</protein>
<accession>A0A9X2JRU0</accession>
<organism evidence="1 2">
    <name type="scientific">Idiomarina rhizosphaerae</name>
    <dbReference type="NCBI Taxonomy" id="2961572"/>
    <lineage>
        <taxon>Bacteria</taxon>
        <taxon>Pseudomonadati</taxon>
        <taxon>Pseudomonadota</taxon>
        <taxon>Gammaproteobacteria</taxon>
        <taxon>Alteromonadales</taxon>
        <taxon>Idiomarinaceae</taxon>
        <taxon>Idiomarina</taxon>
    </lineage>
</organism>
<comment type="caution">
    <text evidence="1">The sequence shown here is derived from an EMBL/GenBank/DDBJ whole genome shotgun (WGS) entry which is preliminary data.</text>
</comment>
<name>A0A9X2JRU0_9GAMM</name>
<evidence type="ECO:0000313" key="2">
    <source>
        <dbReference type="Proteomes" id="UP001139474"/>
    </source>
</evidence>
<keyword evidence="2" id="KW-1185">Reference proteome</keyword>
<dbReference type="RefSeq" id="WP_253617745.1">
    <property type="nucleotide sequence ID" value="NZ_JAMZDE010000003.1"/>
</dbReference>